<keyword evidence="6 11" id="KW-0028">Amino-acid biosynthesis</keyword>
<comment type="catalytic activity">
    <reaction evidence="1 11">
        <text>1-(5-phospho-beta-D-ribosyl)-ATP + H2O = 1-(5-phospho-beta-D-ribosyl)-5'-AMP + diphosphate + H(+)</text>
        <dbReference type="Rhea" id="RHEA:22828"/>
        <dbReference type="ChEBI" id="CHEBI:15377"/>
        <dbReference type="ChEBI" id="CHEBI:15378"/>
        <dbReference type="ChEBI" id="CHEBI:33019"/>
        <dbReference type="ChEBI" id="CHEBI:59457"/>
        <dbReference type="ChEBI" id="CHEBI:73183"/>
        <dbReference type="EC" id="3.6.1.31"/>
    </reaction>
</comment>
<keyword evidence="10 11" id="KW-0368">Histidine biosynthesis</keyword>
<evidence type="ECO:0000256" key="2">
    <source>
        <dbReference type="ARBA" id="ARBA00004496"/>
    </source>
</evidence>
<dbReference type="Proteomes" id="UP000541470">
    <property type="component" value="Unassembled WGS sequence"/>
</dbReference>
<keyword evidence="7 11" id="KW-0547">Nucleotide-binding</keyword>
<evidence type="ECO:0000256" key="11">
    <source>
        <dbReference type="HAMAP-Rule" id="MF_01020"/>
    </source>
</evidence>
<reference evidence="12 13" key="1">
    <citation type="submission" date="2020-04" db="EMBL/GenBank/DDBJ databases">
        <title>Rhizobium sp. S-51 isolated from soil.</title>
        <authorList>
            <person name="Dahal R.H."/>
        </authorList>
    </citation>
    <scope>NUCLEOTIDE SEQUENCE [LARGE SCALE GENOMIC DNA]</scope>
    <source>
        <strain evidence="12 13">S-51</strain>
    </source>
</reference>
<dbReference type="InterPro" id="IPR008179">
    <property type="entry name" value="HisE"/>
</dbReference>
<evidence type="ECO:0000256" key="7">
    <source>
        <dbReference type="ARBA" id="ARBA00022741"/>
    </source>
</evidence>
<protein>
    <recommendedName>
        <fullName evidence="11">Phosphoribosyl-ATP pyrophosphatase</fullName>
        <shortName evidence="11">PRA-PH</shortName>
        <ecNumber evidence="11">3.6.1.31</ecNumber>
    </recommendedName>
</protein>
<dbReference type="CDD" id="cd11534">
    <property type="entry name" value="NTP-PPase_HisIE_like"/>
    <property type="match status" value="1"/>
</dbReference>
<dbReference type="EMBL" id="JABBGK010000003">
    <property type="protein sequence ID" value="NML75473.1"/>
    <property type="molecule type" value="Genomic_DNA"/>
</dbReference>
<dbReference type="NCBIfam" id="NF001611">
    <property type="entry name" value="PRK00400.1-3"/>
    <property type="match status" value="1"/>
</dbReference>
<evidence type="ECO:0000256" key="8">
    <source>
        <dbReference type="ARBA" id="ARBA00022801"/>
    </source>
</evidence>
<dbReference type="PANTHER" id="PTHR42945">
    <property type="entry name" value="HISTIDINE BIOSYNTHESIS BIFUNCTIONAL PROTEIN"/>
    <property type="match status" value="1"/>
</dbReference>
<keyword evidence="9 11" id="KW-0067">ATP-binding</keyword>
<evidence type="ECO:0000256" key="6">
    <source>
        <dbReference type="ARBA" id="ARBA00022605"/>
    </source>
</evidence>
<dbReference type="NCBIfam" id="NF001613">
    <property type="entry name" value="PRK00400.1-5"/>
    <property type="match status" value="1"/>
</dbReference>
<evidence type="ECO:0000256" key="10">
    <source>
        <dbReference type="ARBA" id="ARBA00023102"/>
    </source>
</evidence>
<gene>
    <name evidence="11" type="primary">hisE</name>
    <name evidence="12" type="ORF">HHL25_15180</name>
</gene>
<evidence type="ECO:0000256" key="4">
    <source>
        <dbReference type="ARBA" id="ARBA00009392"/>
    </source>
</evidence>
<dbReference type="GO" id="GO:0000105">
    <property type="term" value="P:L-histidine biosynthetic process"/>
    <property type="evidence" value="ECO:0007669"/>
    <property type="project" value="UniProtKB-UniRule"/>
</dbReference>
<evidence type="ECO:0000313" key="12">
    <source>
        <dbReference type="EMBL" id="NML75473.1"/>
    </source>
</evidence>
<evidence type="ECO:0000313" key="13">
    <source>
        <dbReference type="Proteomes" id="UP000541470"/>
    </source>
</evidence>
<sequence>MSDFSLFDLERIVADRAKARPDESWTAKLVAGGQPKAAKKLGEEAVETVIAAIGNDRENLVYESADVLYHLLVVLKIADIPLKAVLDELERRTAQTGLKEKASRQDP</sequence>
<evidence type="ECO:0000256" key="1">
    <source>
        <dbReference type="ARBA" id="ARBA00001460"/>
    </source>
</evidence>
<dbReference type="NCBIfam" id="TIGR03188">
    <property type="entry name" value="histidine_hisI"/>
    <property type="match status" value="1"/>
</dbReference>
<dbReference type="HAMAP" id="MF_01020">
    <property type="entry name" value="HisE"/>
    <property type="match status" value="1"/>
</dbReference>
<dbReference type="InterPro" id="IPR021130">
    <property type="entry name" value="PRib-ATP_PPHydrolase-like"/>
</dbReference>
<dbReference type="Pfam" id="PF01503">
    <property type="entry name" value="PRA-PH"/>
    <property type="match status" value="1"/>
</dbReference>
<dbReference type="Gene3D" id="1.10.287.1080">
    <property type="entry name" value="MazG-like"/>
    <property type="match status" value="1"/>
</dbReference>
<keyword evidence="5 11" id="KW-0963">Cytoplasm</keyword>
<organism evidence="12 13">
    <name type="scientific">Rhizobium terricola</name>
    <dbReference type="NCBI Taxonomy" id="2728849"/>
    <lineage>
        <taxon>Bacteria</taxon>
        <taxon>Pseudomonadati</taxon>
        <taxon>Pseudomonadota</taxon>
        <taxon>Alphaproteobacteria</taxon>
        <taxon>Hyphomicrobiales</taxon>
        <taxon>Rhizobiaceae</taxon>
        <taxon>Rhizobium/Agrobacterium group</taxon>
        <taxon>Rhizobium</taxon>
    </lineage>
</organism>
<evidence type="ECO:0000256" key="5">
    <source>
        <dbReference type="ARBA" id="ARBA00022490"/>
    </source>
</evidence>
<dbReference type="GO" id="GO:0005524">
    <property type="term" value="F:ATP binding"/>
    <property type="evidence" value="ECO:0007669"/>
    <property type="project" value="UniProtKB-KW"/>
</dbReference>
<evidence type="ECO:0000256" key="9">
    <source>
        <dbReference type="ARBA" id="ARBA00022840"/>
    </source>
</evidence>
<evidence type="ECO:0000256" key="3">
    <source>
        <dbReference type="ARBA" id="ARBA00005204"/>
    </source>
</evidence>
<comment type="pathway">
    <text evidence="3 11">Amino-acid biosynthesis; L-histidine biosynthesis; L-histidine from 5-phospho-alpha-D-ribose 1-diphosphate: step 2/9.</text>
</comment>
<accession>A0A7Y0AXW8</accession>
<dbReference type="EC" id="3.6.1.31" evidence="11"/>
<dbReference type="PANTHER" id="PTHR42945:SF9">
    <property type="entry name" value="HISTIDINE BIOSYNTHESIS BIFUNCTIONAL PROTEIN HISIE"/>
    <property type="match status" value="1"/>
</dbReference>
<comment type="similarity">
    <text evidence="4 11">Belongs to the PRA-PH family.</text>
</comment>
<keyword evidence="8 11" id="KW-0378">Hydrolase</keyword>
<dbReference type="AlphaFoldDB" id="A0A7Y0AXW8"/>
<dbReference type="GO" id="GO:0004636">
    <property type="term" value="F:phosphoribosyl-ATP diphosphatase activity"/>
    <property type="evidence" value="ECO:0007669"/>
    <property type="project" value="UniProtKB-UniRule"/>
</dbReference>
<keyword evidence="13" id="KW-1185">Reference proteome</keyword>
<comment type="caution">
    <text evidence="12">The sequence shown here is derived from an EMBL/GenBank/DDBJ whole genome shotgun (WGS) entry which is preliminary data.</text>
</comment>
<dbReference type="UniPathway" id="UPA00031">
    <property type="reaction ID" value="UER00007"/>
</dbReference>
<name>A0A7Y0AXW8_9HYPH</name>
<dbReference type="SUPFAM" id="SSF101386">
    <property type="entry name" value="all-alpha NTP pyrophosphatases"/>
    <property type="match status" value="1"/>
</dbReference>
<dbReference type="RefSeq" id="WP_169593044.1">
    <property type="nucleotide sequence ID" value="NZ_JABBGK010000003.1"/>
</dbReference>
<comment type="subcellular location">
    <subcellularLocation>
        <location evidence="2 11">Cytoplasm</location>
    </subcellularLocation>
</comment>
<proteinExistence type="inferred from homology"/>
<dbReference type="GO" id="GO:0005737">
    <property type="term" value="C:cytoplasm"/>
    <property type="evidence" value="ECO:0007669"/>
    <property type="project" value="UniProtKB-SubCell"/>
</dbReference>